<dbReference type="AlphaFoldDB" id="F8P3U4"/>
<dbReference type="SUPFAM" id="SSF46565">
    <property type="entry name" value="Chaperone J-domain"/>
    <property type="match status" value="1"/>
</dbReference>
<dbReference type="HOGENOM" id="CLU_040678_0_0_1"/>
<organism>
    <name type="scientific">Serpula lacrymans var. lacrymans (strain S7.9)</name>
    <name type="common">Dry rot fungus</name>
    <dbReference type="NCBI Taxonomy" id="578457"/>
    <lineage>
        <taxon>Eukaryota</taxon>
        <taxon>Fungi</taxon>
        <taxon>Dikarya</taxon>
        <taxon>Basidiomycota</taxon>
        <taxon>Agaricomycotina</taxon>
        <taxon>Agaricomycetes</taxon>
        <taxon>Agaricomycetidae</taxon>
        <taxon>Boletales</taxon>
        <taxon>Coniophorineae</taxon>
        <taxon>Serpulaceae</taxon>
        <taxon>Serpula</taxon>
    </lineage>
</organism>
<dbReference type="EMBL" id="GL945437">
    <property type="protein sequence ID" value="EGO22193.1"/>
    <property type="molecule type" value="Genomic_DNA"/>
</dbReference>
<dbReference type="InterPro" id="IPR036869">
    <property type="entry name" value="J_dom_sf"/>
</dbReference>
<dbReference type="OrthoDB" id="442087at2759"/>
<feature type="compositionally biased region" description="Polar residues" evidence="1">
    <location>
        <begin position="255"/>
        <end position="266"/>
    </location>
</feature>
<dbReference type="PANTHER" id="PTHR43948">
    <property type="entry name" value="DNAJ HOMOLOG SUBFAMILY B"/>
    <property type="match status" value="1"/>
</dbReference>
<evidence type="ECO:0000259" key="2">
    <source>
        <dbReference type="PROSITE" id="PS50076"/>
    </source>
</evidence>
<dbReference type="PANTHER" id="PTHR43948:SF10">
    <property type="entry name" value="MRJ, ISOFORM E"/>
    <property type="match status" value="1"/>
</dbReference>
<dbReference type="Gene3D" id="1.10.287.110">
    <property type="entry name" value="DnaJ domain"/>
    <property type="match status" value="1"/>
</dbReference>
<dbReference type="CDD" id="cd06257">
    <property type="entry name" value="DnaJ"/>
    <property type="match status" value="1"/>
</dbReference>
<dbReference type="PRINTS" id="PR00625">
    <property type="entry name" value="JDOMAIN"/>
</dbReference>
<dbReference type="RefSeq" id="XP_007320731.1">
    <property type="nucleotide sequence ID" value="XM_007320669.1"/>
</dbReference>
<dbReference type="KEGG" id="sla:SERLADRAFT_472668"/>
<feature type="region of interest" description="Disordered" evidence="1">
    <location>
        <begin position="185"/>
        <end position="328"/>
    </location>
</feature>
<feature type="compositionally biased region" description="Low complexity" evidence="1">
    <location>
        <begin position="199"/>
        <end position="210"/>
    </location>
</feature>
<accession>F8P3U4</accession>
<feature type="compositionally biased region" description="Polar residues" evidence="1">
    <location>
        <begin position="219"/>
        <end position="232"/>
    </location>
</feature>
<evidence type="ECO:0000313" key="3">
    <source>
        <dbReference type="EMBL" id="EGO22193.1"/>
    </source>
</evidence>
<feature type="compositionally biased region" description="Basic and acidic residues" evidence="1">
    <location>
        <begin position="316"/>
        <end position="328"/>
    </location>
</feature>
<gene>
    <name evidence="3" type="ORF">SERLADRAFT_472668</name>
</gene>
<sequence length="328" mass="36847">MATNLYETLGLNRDASPEQVRKAYRQKALQTHPDRLPPGASSVEKSAAEELFRNVNNAYEVLSDPHNRRVYDQHGVWPPQQYEAPPMPGRHRSRGAGNSFPDPYFDFGRMHDPFGFSFGGFGSSQQQNRGFTDPFELFNSIFGDMHQQFSQFNNDSFLDPFGGHGRSRGRTNTFNGFGPSFPFGPSIMVSNGNGHGRSGFHQSQHSFSSGSGQGRWVSESRSMTTINGVTESKWTRRDSSGNEHITYTYPDGTERTTINGVEQSSPHNDRYIQPPPPYPGHADVAGLPPPPVVSPRPNRHNSARPDNRQYGNDRINSPDEKASWRFWR</sequence>
<dbReference type="InterPro" id="IPR001623">
    <property type="entry name" value="DnaJ_domain"/>
</dbReference>
<dbReference type="PROSITE" id="PS00636">
    <property type="entry name" value="DNAJ_1"/>
    <property type="match status" value="1"/>
</dbReference>
<dbReference type="GeneID" id="18820167"/>
<proteinExistence type="predicted"/>
<reference evidence="3" key="1">
    <citation type="submission" date="2011-04" db="EMBL/GenBank/DDBJ databases">
        <title>Evolution of plant cell wall degrading machinery underlies the functional diversity of forest fungi.</title>
        <authorList>
            <consortium name="US DOE Joint Genome Institute (JGI-PGF)"/>
            <person name="Eastwood D.C."/>
            <person name="Floudas D."/>
            <person name="Binder M."/>
            <person name="Majcherczyk A."/>
            <person name="Schneider P."/>
            <person name="Aerts A."/>
            <person name="Asiegbu F.O."/>
            <person name="Baker S.E."/>
            <person name="Barry K."/>
            <person name="Bendiksby M."/>
            <person name="Blumentritt M."/>
            <person name="Coutinho P.M."/>
            <person name="Cullen D."/>
            <person name="Cullen D."/>
            <person name="Gathman A."/>
            <person name="Goodell B."/>
            <person name="Henrissat B."/>
            <person name="Ihrmark K."/>
            <person name="Kauserud H."/>
            <person name="Kohler A."/>
            <person name="LaButti K."/>
            <person name="Lapidus A."/>
            <person name="Lavin J.L."/>
            <person name="Lee Y.-H."/>
            <person name="Lindquist E."/>
            <person name="Lilly W."/>
            <person name="Lucas S."/>
            <person name="Morin E."/>
            <person name="Murat C."/>
            <person name="Oguiza J.A."/>
            <person name="Park J."/>
            <person name="Pisabarro A.G."/>
            <person name="Riley R."/>
            <person name="Rosling A."/>
            <person name="Salamov A."/>
            <person name="Schmidt O."/>
            <person name="Schmutz J."/>
            <person name="Skrede I."/>
            <person name="Stenlid J."/>
            <person name="Wiebenga A."/>
            <person name="Xie X."/>
            <person name="Kues U."/>
            <person name="Hibbett D.S."/>
            <person name="Hoffmeister D."/>
            <person name="Hogberg N."/>
            <person name="Martin F."/>
            <person name="Grigoriev I.V."/>
            <person name="Watkinson S.C."/>
        </authorList>
    </citation>
    <scope>NUCLEOTIDE SEQUENCE</scope>
    <source>
        <strain evidence="3">S7.9</strain>
    </source>
</reference>
<evidence type="ECO:0000256" key="1">
    <source>
        <dbReference type="SAM" id="MobiDB-lite"/>
    </source>
</evidence>
<dbReference type="PROSITE" id="PS50076">
    <property type="entry name" value="DNAJ_2"/>
    <property type="match status" value="1"/>
</dbReference>
<name>F8P3U4_SERL9</name>
<protein>
    <recommendedName>
        <fullName evidence="2">J domain-containing protein</fullName>
    </recommendedName>
</protein>
<dbReference type="Proteomes" id="UP000008064">
    <property type="component" value="Unassembled WGS sequence"/>
</dbReference>
<dbReference type="InterPro" id="IPR018253">
    <property type="entry name" value="DnaJ_domain_CS"/>
</dbReference>
<dbReference type="Pfam" id="PF00226">
    <property type="entry name" value="DnaJ"/>
    <property type="match status" value="1"/>
</dbReference>
<dbReference type="SMART" id="SM00271">
    <property type="entry name" value="DnaJ"/>
    <property type="match status" value="1"/>
</dbReference>
<feature type="domain" description="J" evidence="2">
    <location>
        <begin position="4"/>
        <end position="75"/>
    </location>
</feature>